<dbReference type="Proteomes" id="UP000291469">
    <property type="component" value="Chromosome"/>
</dbReference>
<evidence type="ECO:0008006" key="3">
    <source>
        <dbReference type="Google" id="ProtNLM"/>
    </source>
</evidence>
<evidence type="ECO:0000313" key="1">
    <source>
        <dbReference type="EMBL" id="QBI18893.1"/>
    </source>
</evidence>
<dbReference type="RefSeq" id="WP_131153890.1">
    <property type="nucleotide sequence ID" value="NZ_CP036402.1"/>
</dbReference>
<accession>A0A411YCB7</accession>
<gene>
    <name evidence="1" type="ORF">ER308_04585</name>
</gene>
<dbReference type="KEGG" id="erz:ER308_04585"/>
<dbReference type="OrthoDB" id="9779955at2"/>
<dbReference type="AlphaFoldDB" id="A0A411YCB7"/>
<keyword evidence="2" id="KW-1185">Reference proteome</keyword>
<organism evidence="1 2">
    <name type="scientific">Egibacter rhizosphaerae</name>
    <dbReference type="NCBI Taxonomy" id="1670831"/>
    <lineage>
        <taxon>Bacteria</taxon>
        <taxon>Bacillati</taxon>
        <taxon>Actinomycetota</taxon>
        <taxon>Nitriliruptoria</taxon>
        <taxon>Egibacterales</taxon>
        <taxon>Egibacteraceae</taxon>
        <taxon>Egibacter</taxon>
    </lineage>
</organism>
<proteinExistence type="predicted"/>
<reference evidence="1 2" key="1">
    <citation type="submission" date="2019-01" db="EMBL/GenBank/DDBJ databases">
        <title>Egibacter rhizosphaerae EGI 80759T.</title>
        <authorList>
            <person name="Chen D.-D."/>
            <person name="Tian Y."/>
            <person name="Jiao J.-Y."/>
            <person name="Zhang X.-T."/>
            <person name="Zhang Y.-G."/>
            <person name="Zhang Y."/>
            <person name="Xiao M."/>
            <person name="Shu W.-S."/>
            <person name="Li W.-J."/>
        </authorList>
    </citation>
    <scope>NUCLEOTIDE SEQUENCE [LARGE SCALE GENOMIC DNA]</scope>
    <source>
        <strain evidence="1 2">EGI 80759</strain>
    </source>
</reference>
<name>A0A411YCB7_9ACTN</name>
<evidence type="ECO:0000313" key="2">
    <source>
        <dbReference type="Proteomes" id="UP000291469"/>
    </source>
</evidence>
<sequence>MVVQPREEREWPETVVLDDTWFDVVDRRTGDRSRAFHILGVYGYSAGGAKGRVWALYATPQVSQSDWKQLLGTLPGDPTLAGFSWPTRPRS</sequence>
<dbReference type="EMBL" id="CP036402">
    <property type="protein sequence ID" value="QBI18893.1"/>
    <property type="molecule type" value="Genomic_DNA"/>
</dbReference>
<protein>
    <recommendedName>
        <fullName evidence="3">Transposase IS701-like DDE domain-containing protein</fullName>
    </recommendedName>
</protein>